<dbReference type="Proteomes" id="UP000070578">
    <property type="component" value="Unassembled WGS sequence"/>
</dbReference>
<dbReference type="InterPro" id="IPR036584">
    <property type="entry name" value="FliS_sf"/>
</dbReference>
<dbReference type="AlphaFoldDB" id="A0A139BXL7"/>
<evidence type="ECO:0000256" key="3">
    <source>
        <dbReference type="ARBA" id="ARBA00022490"/>
    </source>
</evidence>
<keyword evidence="8" id="KW-0969">Cilium</keyword>
<protein>
    <recommendedName>
        <fullName evidence="6">Flagellar secretion chaperone FliS</fullName>
    </recommendedName>
</protein>
<evidence type="ECO:0000256" key="6">
    <source>
        <dbReference type="PIRNR" id="PIRNR039090"/>
    </source>
</evidence>
<evidence type="ECO:0000256" key="2">
    <source>
        <dbReference type="ARBA" id="ARBA00008787"/>
    </source>
</evidence>
<dbReference type="InterPro" id="IPR003713">
    <property type="entry name" value="FliS"/>
</dbReference>
<comment type="subcellular location">
    <subcellularLocation>
        <location evidence="1 6">Cytoplasm</location>
        <location evidence="1 6">Cytosol</location>
    </subcellularLocation>
</comment>
<evidence type="ECO:0000256" key="1">
    <source>
        <dbReference type="ARBA" id="ARBA00004514"/>
    </source>
</evidence>
<evidence type="ECO:0000256" key="4">
    <source>
        <dbReference type="ARBA" id="ARBA00022795"/>
    </source>
</evidence>
<dbReference type="GO" id="GO:0071973">
    <property type="term" value="P:bacterial-type flagellum-dependent cell motility"/>
    <property type="evidence" value="ECO:0007669"/>
    <property type="project" value="TreeGrafter"/>
</dbReference>
<evidence type="ECO:0000256" key="5">
    <source>
        <dbReference type="ARBA" id="ARBA00023186"/>
    </source>
</evidence>
<dbReference type="GO" id="GO:0005829">
    <property type="term" value="C:cytosol"/>
    <property type="evidence" value="ECO:0007669"/>
    <property type="project" value="UniProtKB-SubCell"/>
</dbReference>
<dbReference type="CDD" id="cd16098">
    <property type="entry name" value="FliS"/>
    <property type="match status" value="1"/>
</dbReference>
<dbReference type="PIRSF" id="PIRSF039090">
    <property type="entry name" value="Flis"/>
    <property type="match status" value="1"/>
</dbReference>
<comment type="similarity">
    <text evidence="2 6">Belongs to the FliS family.</text>
</comment>
<keyword evidence="3 6" id="KW-0963">Cytoplasm</keyword>
<keyword evidence="8" id="KW-0282">Flagellum</keyword>
<reference evidence="8 9" key="1">
    <citation type="submission" date="2016-02" db="EMBL/GenBank/DDBJ databases">
        <authorList>
            <person name="Wen L."/>
            <person name="He K."/>
            <person name="Yang H."/>
        </authorList>
    </citation>
    <scope>NUCLEOTIDE SEQUENCE [LARGE SCALE GENOMIC DNA]</scope>
    <source>
        <strain evidence="8">ShG14-8</strain>
    </source>
</reference>
<evidence type="ECO:0000313" key="9">
    <source>
        <dbReference type="Proteomes" id="UP000070578"/>
    </source>
</evidence>
<organism evidence="8 9">
    <name type="scientific">Candidatus Gallionella acididurans</name>
    <dbReference type="NCBI Taxonomy" id="1796491"/>
    <lineage>
        <taxon>Bacteria</taxon>
        <taxon>Pseudomonadati</taxon>
        <taxon>Pseudomonadota</taxon>
        <taxon>Betaproteobacteria</taxon>
        <taxon>Nitrosomonadales</taxon>
        <taxon>Gallionellaceae</taxon>
        <taxon>Gallionella</taxon>
    </lineage>
</organism>
<dbReference type="PATRIC" id="fig|1796491.3.peg.110"/>
<feature type="region of interest" description="Disordered" evidence="7">
    <location>
        <begin position="126"/>
        <end position="149"/>
    </location>
</feature>
<proteinExistence type="inferred from homology"/>
<evidence type="ECO:0000313" key="8">
    <source>
        <dbReference type="EMBL" id="KXS33710.1"/>
    </source>
</evidence>
<dbReference type="GO" id="GO:0044780">
    <property type="term" value="P:bacterial-type flagellum assembly"/>
    <property type="evidence" value="ECO:0007669"/>
    <property type="project" value="InterPro"/>
</dbReference>
<reference evidence="8 9" key="2">
    <citation type="submission" date="2016-03" db="EMBL/GenBank/DDBJ databases">
        <title>New uncultured bacterium of the family Gallionellaceae from acid mine drainage: description and reconstruction of genome based on metagenomic analysis of microbial community.</title>
        <authorList>
            <person name="Kadnikov V."/>
            <person name="Ivasenko D."/>
            <person name="Beletsky A."/>
            <person name="Mardanov A."/>
            <person name="Danilova E."/>
            <person name="Pimenov N."/>
            <person name="Karnachuk O."/>
            <person name="Ravin N."/>
        </authorList>
    </citation>
    <scope>NUCLEOTIDE SEQUENCE [LARGE SCALE GENOMIC DNA]</scope>
    <source>
        <strain evidence="8">ShG14-8</strain>
    </source>
</reference>
<evidence type="ECO:0000256" key="7">
    <source>
        <dbReference type="SAM" id="MobiDB-lite"/>
    </source>
</evidence>
<keyword evidence="8" id="KW-0966">Cell projection</keyword>
<dbReference type="SUPFAM" id="SSF101116">
    <property type="entry name" value="Flagellar export chaperone FliS"/>
    <property type="match status" value="1"/>
</dbReference>
<dbReference type="NCBIfam" id="TIGR00208">
    <property type="entry name" value="fliS"/>
    <property type="match status" value="1"/>
</dbReference>
<keyword evidence="5" id="KW-0143">Chaperone</keyword>
<gene>
    <name evidence="8" type="ORF">AWT59_0100</name>
</gene>
<dbReference type="PANTHER" id="PTHR34773:SF1">
    <property type="entry name" value="FLAGELLAR SECRETION CHAPERONE FLIS"/>
    <property type="match status" value="1"/>
</dbReference>
<dbReference type="EMBL" id="LSLI01000002">
    <property type="protein sequence ID" value="KXS33710.1"/>
    <property type="molecule type" value="Genomic_DNA"/>
</dbReference>
<accession>A0A139BXL7</accession>
<comment type="caution">
    <text evidence="8">The sequence shown here is derived from an EMBL/GenBank/DDBJ whole genome shotgun (WGS) entry which is preliminary data.</text>
</comment>
<dbReference type="Pfam" id="PF02561">
    <property type="entry name" value="FliS"/>
    <property type="match status" value="1"/>
</dbReference>
<keyword evidence="4 6" id="KW-1005">Bacterial flagellum biogenesis</keyword>
<sequence>MNNFAAISTYTKVGLESGVTAADPHRLILMLFEGALKAIGNAKSEMQRKEIAAKGKSISHAISIIGEGLDASLNKTAGGTLAQDLSALYAYMISRLFDANLKNDTVTLDEVTRMLSELKEAWSDIRPNKPSPLTPSKPAQSEQLIYARG</sequence>
<name>A0A139BXL7_9PROT</name>
<dbReference type="PANTHER" id="PTHR34773">
    <property type="entry name" value="FLAGELLAR SECRETION CHAPERONE FLIS"/>
    <property type="match status" value="1"/>
</dbReference>
<dbReference type="Gene3D" id="1.20.120.340">
    <property type="entry name" value="Flagellar protein FliS"/>
    <property type="match status" value="1"/>
</dbReference>